<feature type="transmembrane region" description="Helical" evidence="1">
    <location>
        <begin position="105"/>
        <end position="124"/>
    </location>
</feature>
<gene>
    <name evidence="2" type="ORF">AVEN_230995_1</name>
</gene>
<name>A0A4Y2A3Z6_ARAVE</name>
<dbReference type="AlphaFoldDB" id="A0A4Y2A3Z6"/>
<protein>
    <submittedName>
        <fullName evidence="2">Uncharacterized protein</fullName>
    </submittedName>
</protein>
<evidence type="ECO:0000313" key="3">
    <source>
        <dbReference type="Proteomes" id="UP000499080"/>
    </source>
</evidence>
<keyword evidence="3" id="KW-1185">Reference proteome</keyword>
<sequence>MRSPSRRVKCFAPRINLRINHGSVTVTRNLRGYVSHFRRWALPVCSDLFPPAPGTIFSRINHGHAYVVGGLITRFGATSPLQITPPNSSTKALMLNREYVKPPDLFLLPSLFTFYLGLFSYLSFRHLYAKHIEMSIRGLTS</sequence>
<accession>A0A4Y2A3Z6</accession>
<evidence type="ECO:0000313" key="2">
    <source>
        <dbReference type="EMBL" id="GBL74095.1"/>
    </source>
</evidence>
<comment type="caution">
    <text evidence="2">The sequence shown here is derived from an EMBL/GenBank/DDBJ whole genome shotgun (WGS) entry which is preliminary data.</text>
</comment>
<keyword evidence="1" id="KW-1133">Transmembrane helix</keyword>
<organism evidence="2 3">
    <name type="scientific">Araneus ventricosus</name>
    <name type="common">Orbweaver spider</name>
    <name type="synonym">Epeira ventricosa</name>
    <dbReference type="NCBI Taxonomy" id="182803"/>
    <lineage>
        <taxon>Eukaryota</taxon>
        <taxon>Metazoa</taxon>
        <taxon>Ecdysozoa</taxon>
        <taxon>Arthropoda</taxon>
        <taxon>Chelicerata</taxon>
        <taxon>Arachnida</taxon>
        <taxon>Araneae</taxon>
        <taxon>Araneomorphae</taxon>
        <taxon>Entelegynae</taxon>
        <taxon>Araneoidea</taxon>
        <taxon>Araneidae</taxon>
        <taxon>Araneus</taxon>
    </lineage>
</organism>
<keyword evidence="1" id="KW-0812">Transmembrane</keyword>
<evidence type="ECO:0000256" key="1">
    <source>
        <dbReference type="SAM" id="Phobius"/>
    </source>
</evidence>
<keyword evidence="1" id="KW-0472">Membrane</keyword>
<dbReference type="EMBL" id="BGPR01000004">
    <property type="protein sequence ID" value="GBL74095.1"/>
    <property type="molecule type" value="Genomic_DNA"/>
</dbReference>
<dbReference type="Proteomes" id="UP000499080">
    <property type="component" value="Unassembled WGS sequence"/>
</dbReference>
<reference evidence="2 3" key="1">
    <citation type="journal article" date="2019" name="Sci. Rep.">
        <title>Orb-weaving spider Araneus ventricosus genome elucidates the spidroin gene catalogue.</title>
        <authorList>
            <person name="Kono N."/>
            <person name="Nakamura H."/>
            <person name="Ohtoshi R."/>
            <person name="Moran D.A.P."/>
            <person name="Shinohara A."/>
            <person name="Yoshida Y."/>
            <person name="Fujiwara M."/>
            <person name="Mori M."/>
            <person name="Tomita M."/>
            <person name="Arakawa K."/>
        </authorList>
    </citation>
    <scope>NUCLEOTIDE SEQUENCE [LARGE SCALE GENOMIC DNA]</scope>
</reference>
<proteinExistence type="predicted"/>